<protein>
    <submittedName>
        <fullName evidence="1">Uncharacterized protein</fullName>
    </submittedName>
</protein>
<keyword evidence="2" id="KW-1185">Reference proteome</keyword>
<dbReference type="Proteomes" id="UP001157126">
    <property type="component" value="Unassembled WGS sequence"/>
</dbReference>
<dbReference type="EMBL" id="BSUO01000001">
    <property type="protein sequence ID" value="GMA40425.1"/>
    <property type="molecule type" value="Genomic_DNA"/>
</dbReference>
<comment type="caution">
    <text evidence="1">The sequence shown here is derived from an EMBL/GenBank/DDBJ whole genome shotgun (WGS) entry which is preliminary data.</text>
</comment>
<dbReference type="RefSeq" id="WP_284304128.1">
    <property type="nucleotide sequence ID" value="NZ_BSUO01000001.1"/>
</dbReference>
<accession>A0ABQ6IST0</accession>
<proteinExistence type="predicted"/>
<name>A0ABQ6IST0_9MICO</name>
<evidence type="ECO:0000313" key="1">
    <source>
        <dbReference type="EMBL" id="GMA40425.1"/>
    </source>
</evidence>
<organism evidence="1 2">
    <name type="scientific">Mobilicoccus caccae</name>
    <dbReference type="NCBI Taxonomy" id="1859295"/>
    <lineage>
        <taxon>Bacteria</taxon>
        <taxon>Bacillati</taxon>
        <taxon>Actinomycetota</taxon>
        <taxon>Actinomycetes</taxon>
        <taxon>Micrococcales</taxon>
        <taxon>Dermatophilaceae</taxon>
        <taxon>Mobilicoccus</taxon>
    </lineage>
</organism>
<evidence type="ECO:0000313" key="2">
    <source>
        <dbReference type="Proteomes" id="UP001157126"/>
    </source>
</evidence>
<sequence length="145" mass="16249">MEAAHGVCTVLAFIAAREYECCGEPLRVGDVTTVLQSPYRGGHAWDDVVGPIDWTLVRHVASDRVVEERVRVWRVLEIRSRHGAELRDEPRVVVQEAGRIAGVPVPGGVTEGWLLQLELLPTVDPYVDPYSLDAVRSHRRSRAFR</sequence>
<gene>
    <name evidence="1" type="ORF">GCM10025883_24700</name>
</gene>
<reference evidence="2" key="1">
    <citation type="journal article" date="2019" name="Int. J. Syst. Evol. Microbiol.">
        <title>The Global Catalogue of Microorganisms (GCM) 10K type strain sequencing project: providing services to taxonomists for standard genome sequencing and annotation.</title>
        <authorList>
            <consortium name="The Broad Institute Genomics Platform"/>
            <consortium name="The Broad Institute Genome Sequencing Center for Infectious Disease"/>
            <person name="Wu L."/>
            <person name="Ma J."/>
        </authorList>
    </citation>
    <scope>NUCLEOTIDE SEQUENCE [LARGE SCALE GENOMIC DNA]</scope>
    <source>
        <strain evidence="2">NBRC 113072</strain>
    </source>
</reference>